<sequence>MSKGVLLSSQPKKPFHNRNGSGELDVFEAAGYFSGANENLNGTRENISVEANTLSTNNSQTYSMRPIRRMSLDMLNHRGNPINPIQSMLIENPMNTKEKKFKQPSSPGGKLAHFLNSLFNQASSKKSKSKKKSTNDEDETPSGWKRKRRSSISYFRSGTTTTSSNTTTTTTTTVGTGTAIFTRDDKSSFSTSTSSGFTAPPPYHAAPIPTKNCKDPGSHSYLKPPPTQTTKIPVTENLNKIENFNTKSDYSEKKMSLQNGVVEKVKIFDEKQEDIKEFKKFVVDDDGADSDSSSDLFELANCDFGYCSGGLPVYKTIYTDNINRCAPISSS</sequence>
<reference evidence="9" key="1">
    <citation type="journal article" date="2023" name="bioRxiv">
        <title>Improved chromosome-level genome assembly for marigold (Tagetes erecta).</title>
        <authorList>
            <person name="Jiang F."/>
            <person name="Yuan L."/>
            <person name="Wang S."/>
            <person name="Wang H."/>
            <person name="Xu D."/>
            <person name="Wang A."/>
            <person name="Fan W."/>
        </authorList>
    </citation>
    <scope>NUCLEOTIDE SEQUENCE</scope>
    <source>
        <strain evidence="9">WSJ</strain>
        <tissue evidence="9">Leaf</tissue>
    </source>
</reference>
<dbReference type="PANTHER" id="PTHR33541:SF11">
    <property type="entry name" value="PROTEIN BIG GRAIN 1-LIKE E"/>
    <property type="match status" value="1"/>
</dbReference>
<evidence type="ECO:0000313" key="9">
    <source>
        <dbReference type="EMBL" id="KAK1419882.1"/>
    </source>
</evidence>
<comment type="caution">
    <text evidence="9">The sequence shown here is derived from an EMBL/GenBank/DDBJ whole genome shotgun (WGS) entry which is preliminary data.</text>
</comment>
<keyword evidence="6" id="KW-0472">Membrane</keyword>
<organism evidence="9 10">
    <name type="scientific">Tagetes erecta</name>
    <name type="common">African marigold</name>
    <dbReference type="NCBI Taxonomy" id="13708"/>
    <lineage>
        <taxon>Eukaryota</taxon>
        <taxon>Viridiplantae</taxon>
        <taxon>Streptophyta</taxon>
        <taxon>Embryophyta</taxon>
        <taxon>Tracheophyta</taxon>
        <taxon>Spermatophyta</taxon>
        <taxon>Magnoliopsida</taxon>
        <taxon>eudicotyledons</taxon>
        <taxon>Gunneridae</taxon>
        <taxon>Pentapetalae</taxon>
        <taxon>asterids</taxon>
        <taxon>campanulids</taxon>
        <taxon>Asterales</taxon>
        <taxon>Asteraceae</taxon>
        <taxon>Asteroideae</taxon>
        <taxon>Heliantheae alliance</taxon>
        <taxon>Tageteae</taxon>
        <taxon>Tagetes</taxon>
    </lineage>
</organism>
<evidence type="ECO:0000313" key="10">
    <source>
        <dbReference type="Proteomes" id="UP001229421"/>
    </source>
</evidence>
<evidence type="ECO:0008006" key="11">
    <source>
        <dbReference type="Google" id="ProtNLM"/>
    </source>
</evidence>
<evidence type="ECO:0000256" key="1">
    <source>
        <dbReference type="ARBA" id="ARBA00002281"/>
    </source>
</evidence>
<accession>A0AAD8NSP9</accession>
<dbReference type="InterPro" id="IPR039621">
    <property type="entry name" value="BG1-like"/>
</dbReference>
<evidence type="ECO:0000256" key="2">
    <source>
        <dbReference type="ARBA" id="ARBA00004236"/>
    </source>
</evidence>
<feature type="compositionally biased region" description="Low complexity" evidence="8">
    <location>
        <begin position="157"/>
        <end position="171"/>
    </location>
</feature>
<evidence type="ECO:0000256" key="4">
    <source>
        <dbReference type="ARBA" id="ARBA00022448"/>
    </source>
</evidence>
<dbReference type="EMBL" id="JAUHHV010000007">
    <property type="protein sequence ID" value="KAK1419882.1"/>
    <property type="molecule type" value="Genomic_DNA"/>
</dbReference>
<evidence type="ECO:0000256" key="8">
    <source>
        <dbReference type="SAM" id="MobiDB-lite"/>
    </source>
</evidence>
<comment type="similarity">
    <text evidence="3">Belongs to the BIG GRAIN 1 (BG1) plant protein family.</text>
</comment>
<evidence type="ECO:0000256" key="6">
    <source>
        <dbReference type="ARBA" id="ARBA00023136"/>
    </source>
</evidence>
<feature type="compositionally biased region" description="Low complexity" evidence="8">
    <location>
        <begin position="188"/>
        <end position="198"/>
    </location>
</feature>
<dbReference type="GO" id="GO:0009734">
    <property type="term" value="P:auxin-activated signaling pathway"/>
    <property type="evidence" value="ECO:0007669"/>
    <property type="project" value="UniProtKB-KW"/>
</dbReference>
<keyword evidence="5" id="KW-1003">Cell membrane</keyword>
<name>A0AAD8NSP9_TARER</name>
<evidence type="ECO:0000256" key="7">
    <source>
        <dbReference type="ARBA" id="ARBA00023294"/>
    </source>
</evidence>
<dbReference type="AlphaFoldDB" id="A0AAD8NSP9"/>
<dbReference type="PANTHER" id="PTHR33541">
    <property type="entry name" value="PROTEIN BIG GRAIN 1-LIKE A-RELATED"/>
    <property type="match status" value="1"/>
</dbReference>
<keyword evidence="10" id="KW-1185">Reference proteome</keyword>
<comment type="function">
    <text evidence="1">Involved in auxin transport. Regulator of the auxin signaling pathway.</text>
</comment>
<comment type="subcellular location">
    <subcellularLocation>
        <location evidence="2">Cell membrane</location>
    </subcellularLocation>
</comment>
<proteinExistence type="inferred from homology"/>
<protein>
    <recommendedName>
        <fullName evidence="11">Protein BIG GRAIN 1-like E</fullName>
    </recommendedName>
</protein>
<gene>
    <name evidence="9" type="ORF">QVD17_29302</name>
</gene>
<dbReference type="Proteomes" id="UP001229421">
    <property type="component" value="Unassembled WGS sequence"/>
</dbReference>
<feature type="region of interest" description="Disordered" evidence="8">
    <location>
        <begin position="122"/>
        <end position="171"/>
    </location>
</feature>
<dbReference type="GO" id="GO:0005886">
    <property type="term" value="C:plasma membrane"/>
    <property type="evidence" value="ECO:0007669"/>
    <property type="project" value="UniProtKB-SubCell"/>
</dbReference>
<keyword evidence="7" id="KW-0927">Auxin signaling pathway</keyword>
<keyword evidence="4" id="KW-0813">Transport</keyword>
<evidence type="ECO:0000256" key="5">
    <source>
        <dbReference type="ARBA" id="ARBA00022475"/>
    </source>
</evidence>
<feature type="region of interest" description="Disordered" evidence="8">
    <location>
        <begin position="185"/>
        <end position="231"/>
    </location>
</feature>
<evidence type="ECO:0000256" key="3">
    <source>
        <dbReference type="ARBA" id="ARBA00010067"/>
    </source>
</evidence>
<feature type="region of interest" description="Disordered" evidence="8">
    <location>
        <begin position="1"/>
        <end position="21"/>
    </location>
</feature>